<keyword evidence="2" id="KW-1185">Reference proteome</keyword>
<protein>
    <submittedName>
        <fullName evidence="1">Uncharacterized protein</fullName>
    </submittedName>
</protein>
<name>A0ABT7G5U8_9GAMM</name>
<dbReference type="RefSeq" id="WP_285097935.1">
    <property type="nucleotide sequence ID" value="NZ_JARTOI010000001.1"/>
</dbReference>
<sequence length="159" mass="18733">MNENTMAVHAVIRKADENLTVKELWEKTSKVFSLSHVYYLVRRYKLPFKKMERTKPFRHLKALQEMETKDMTINQMMVKLNLSTRNDYQCVLNTLKSNGLPFKNQRATAWDFRLLALDTTNMSIDEISKAIGMEHGWQTNKLYEILPKLGKTYKSRKKG</sequence>
<evidence type="ECO:0000313" key="2">
    <source>
        <dbReference type="Proteomes" id="UP001174748"/>
    </source>
</evidence>
<evidence type="ECO:0000313" key="1">
    <source>
        <dbReference type="EMBL" id="MDK5169030.1"/>
    </source>
</evidence>
<comment type="caution">
    <text evidence="1">The sequence shown here is derived from an EMBL/GenBank/DDBJ whole genome shotgun (WGS) entry which is preliminary data.</text>
</comment>
<dbReference type="EMBL" id="JARTOI010000001">
    <property type="protein sequence ID" value="MDK5169030.1"/>
    <property type="molecule type" value="Genomic_DNA"/>
</dbReference>
<reference evidence="1" key="1">
    <citation type="submission" date="2023-01" db="EMBL/GenBank/DDBJ databases">
        <title>Genomic dissection of endemic carbapenem resistance: metallo-beta-lactamase gene dissemination through clonal, plasmid and integron transfer pathways.</title>
        <authorList>
            <person name="Macesic N."/>
        </authorList>
    </citation>
    <scope>NUCLEOTIDE SEQUENCE</scope>
    <source>
        <strain evidence="1">CPO382</strain>
    </source>
</reference>
<proteinExistence type="predicted"/>
<dbReference type="Proteomes" id="UP001174748">
    <property type="component" value="Unassembled WGS sequence"/>
</dbReference>
<accession>A0ABT7G5U8</accession>
<organism evidence="1 2">
    <name type="scientific">Serratia nevei</name>
    <dbReference type="NCBI Taxonomy" id="2703794"/>
    <lineage>
        <taxon>Bacteria</taxon>
        <taxon>Pseudomonadati</taxon>
        <taxon>Pseudomonadota</taxon>
        <taxon>Gammaproteobacteria</taxon>
        <taxon>Enterobacterales</taxon>
        <taxon>Yersiniaceae</taxon>
        <taxon>Serratia</taxon>
    </lineage>
</organism>
<gene>
    <name evidence="1" type="ORF">P9921_00805</name>
</gene>